<dbReference type="PANTHER" id="PTHR33375">
    <property type="entry name" value="CHROMOSOME-PARTITIONING PROTEIN PARB-RELATED"/>
    <property type="match status" value="1"/>
</dbReference>
<dbReference type="NCBIfam" id="TIGR00180">
    <property type="entry name" value="parB_part"/>
    <property type="match status" value="1"/>
</dbReference>
<evidence type="ECO:0000259" key="3">
    <source>
        <dbReference type="SMART" id="SM00470"/>
    </source>
</evidence>
<evidence type="ECO:0000256" key="1">
    <source>
        <dbReference type="ARBA" id="ARBA00006295"/>
    </source>
</evidence>
<dbReference type="Proteomes" id="UP001431221">
    <property type="component" value="Unassembled WGS sequence"/>
</dbReference>
<dbReference type="InterPro" id="IPR050336">
    <property type="entry name" value="Chromosome_partition/occlusion"/>
</dbReference>
<dbReference type="CDD" id="cd16405">
    <property type="entry name" value="RepB_like_N"/>
    <property type="match status" value="1"/>
</dbReference>
<gene>
    <name evidence="4" type="primary">repB</name>
    <name evidence="4" type="ORF">M0H32_27995</name>
</gene>
<organism evidence="4 5">
    <name type="scientific">Roseibium sediminicola</name>
    <dbReference type="NCBI Taxonomy" id="2933272"/>
    <lineage>
        <taxon>Bacteria</taxon>
        <taxon>Pseudomonadati</taxon>
        <taxon>Pseudomonadota</taxon>
        <taxon>Alphaproteobacteria</taxon>
        <taxon>Hyphomicrobiales</taxon>
        <taxon>Stappiaceae</taxon>
        <taxon>Roseibium</taxon>
    </lineage>
</organism>
<proteinExistence type="inferred from homology"/>
<comment type="similarity">
    <text evidence="1">Belongs to the ParB family.</text>
</comment>
<name>A0ABT0H3X9_9HYPH</name>
<evidence type="ECO:0000313" key="4">
    <source>
        <dbReference type="EMBL" id="MCK7616017.1"/>
    </source>
</evidence>
<sequence length="334" mass="37175">MSRKHALSELVGLDGADQDQPAQENKSRADYVRRGASRAMQKSLGDIAENAKLVAAGDVIVSLEPDTIDPSFFVDRLEEDDLEFTELLNAIKRDGYNSTPILVRPHPETENRYMIVYGHRRWKVAQKLGVKVRAVIKTIEDIGHVIAQGQENSARSNLSFIEKSMAAAKLDSMGQSRETIKTALSVDDALLSRMLSVATTIDSRIIFAIGAAKKIGRDRWEEMKRLIANPQLSRIALDAIRAPEFDELSSNERFELMLKTLKQTGRSAKSRGRTSVKKSIWTASDQSMAASIQRSQTAFQLKINSETAGEFGDYIEQNLDRLLAEYKAGKETDG</sequence>
<dbReference type="PANTHER" id="PTHR33375:SF1">
    <property type="entry name" value="CHROMOSOME-PARTITIONING PROTEIN PARB-RELATED"/>
    <property type="match status" value="1"/>
</dbReference>
<keyword evidence="5" id="KW-1185">Reference proteome</keyword>
<accession>A0ABT0H3X9</accession>
<comment type="caution">
    <text evidence="4">The sequence shown here is derived from an EMBL/GenBank/DDBJ whole genome shotgun (WGS) entry which is preliminary data.</text>
</comment>
<dbReference type="InterPro" id="IPR004437">
    <property type="entry name" value="ParB/RepB/Spo0J"/>
</dbReference>
<dbReference type="Pfam" id="PF02195">
    <property type="entry name" value="ParB_N"/>
    <property type="match status" value="1"/>
</dbReference>
<evidence type="ECO:0000313" key="5">
    <source>
        <dbReference type="Proteomes" id="UP001431221"/>
    </source>
</evidence>
<dbReference type="InterPro" id="IPR011111">
    <property type="entry name" value="Plasmid_RepB"/>
</dbReference>
<dbReference type="InterPro" id="IPR037972">
    <property type="entry name" value="RepB_N"/>
</dbReference>
<reference evidence="4" key="1">
    <citation type="submission" date="2022-04" db="EMBL/GenBank/DDBJ databases">
        <title>Roseibium sp. CAU 1639 isolated from mud.</title>
        <authorList>
            <person name="Kim W."/>
        </authorList>
    </citation>
    <scope>NUCLEOTIDE SEQUENCE</scope>
    <source>
        <strain evidence="4">CAU 1639</strain>
    </source>
</reference>
<evidence type="ECO:0000256" key="2">
    <source>
        <dbReference type="SAM" id="MobiDB-lite"/>
    </source>
</evidence>
<dbReference type="InterPro" id="IPR017819">
    <property type="entry name" value="Plasmid_partition_RepB"/>
</dbReference>
<dbReference type="InterPro" id="IPR003115">
    <property type="entry name" value="ParB_N"/>
</dbReference>
<dbReference type="Gene3D" id="3.90.1530.10">
    <property type="entry name" value="Conserved hypothetical protein from pyrococcus furiosus pfu- 392566-001, ParB domain"/>
    <property type="match status" value="1"/>
</dbReference>
<dbReference type="SMART" id="SM00470">
    <property type="entry name" value="ParB"/>
    <property type="match status" value="1"/>
</dbReference>
<dbReference type="EMBL" id="JALNMJ010000038">
    <property type="protein sequence ID" value="MCK7616017.1"/>
    <property type="molecule type" value="Genomic_DNA"/>
</dbReference>
<dbReference type="InterPro" id="IPR036086">
    <property type="entry name" value="ParB/Sulfiredoxin_sf"/>
</dbReference>
<dbReference type="SUPFAM" id="SSF110849">
    <property type="entry name" value="ParB/Sulfiredoxin"/>
    <property type="match status" value="1"/>
</dbReference>
<feature type="domain" description="ParB-like N-terminal" evidence="3">
    <location>
        <begin position="61"/>
        <end position="153"/>
    </location>
</feature>
<dbReference type="NCBIfam" id="TIGR03454">
    <property type="entry name" value="partition_RepB"/>
    <property type="match status" value="1"/>
</dbReference>
<dbReference type="RefSeq" id="WP_248159953.1">
    <property type="nucleotide sequence ID" value="NZ_JALNMJ010000038.1"/>
</dbReference>
<dbReference type="Pfam" id="PF07506">
    <property type="entry name" value="RepB"/>
    <property type="match status" value="1"/>
</dbReference>
<protein>
    <submittedName>
        <fullName evidence="4">Plasmid partitioning protein RepB</fullName>
    </submittedName>
</protein>
<feature type="region of interest" description="Disordered" evidence="2">
    <location>
        <begin position="1"/>
        <end position="33"/>
    </location>
</feature>